<proteinExistence type="predicted"/>
<dbReference type="SUPFAM" id="SSF48403">
    <property type="entry name" value="Ankyrin repeat"/>
    <property type="match status" value="1"/>
</dbReference>
<dbReference type="Proteomes" id="UP001153620">
    <property type="component" value="Chromosome 4"/>
</dbReference>
<keyword evidence="1" id="KW-0472">Membrane</keyword>
<dbReference type="OrthoDB" id="7739966at2759"/>
<sequence length="1698" mass="199138">MSDIYSDNIKDEHELTIFNATMMQGFDHLPVDNEPETMQSNSDQAPSTDLNFIKWPKTFSNINNALLYIESREVENNLSNIKQALQILYTIEEPFEELNQQQLTKLSVIFNTKSVVIFFMSTDYKLMLIYWKTKDIDYFLSLAPPKKLTILECKEVYGFIADYLIHSLSKNHLGITHSLNHSAESNKTEINQLVDSDNLNILQLSAELGEIKCVRILLELGIFEDNPNEIFNASSLAWRNKHYDVLFMLIQGNFIYPPGIKSIELPEEIQQYIQVCEDLHDAVIVKNVIKIQEILKLNPNRRHFYNKNNESVLKIALEKKLHSMYELLLSNDISFGPHEHFARVFSGLNENDKTVLREIHFRCSKDLPEYHMNVLMMNTSISHDDMQKEGKEDLVLRAYRFLNKNPSLNPILKVVAASKRFNIIFDFKRNSVAAVDPTAPIDMRGFYRLNGNICVGAKQLLDPLTEHETFGTLAHELCHYAINLTFKNFAKPYAKTDQTSKEEFKKILQICKANQGYEEIIDFAFKESPSVHEAELIVRASHMIAFYDNQPEKLVELHTFYAELFNYYTEKVIPTMMEAIPSIRKKADVEIKEKDKKIFKLTRNFYIAIGLGILIAAMVGMFFYKPTYVFDELSAENQEKVRNSIVSYSNVSVQFKDLFGNGSIAYLKLTSDHITDMLGGVALNINDPLLHYLDDIVTFEWDGMHWELKKKFLQSYLNFQEQNITFKDLKEQSNESFNNLTSQQIINVFSGNKLIIGTKVVNDTDFYVERKFISEDAKSILFEYAYGHEYILKPNIREEHVRKRIEQHNKTFEEFTEDFLKQPFEIQRSILDKVEDNKAMQSGYYDSSHHNVTFMQRHVNEFLEKVKEDRILILSSEAGAGKTTTFKQLSVLIKNKFPVTWVSYVDLKNHTELYGKKLSTEELLLNILRLSDENSFEKGVFKELFKTGKVVFLWNGFDEISPTHNEFIVNLILNIHRTTNVTQFVCTRPLYSKQLVDTFRVHAWQLVAFNDKDKENFLQQFFILKNTTEEFVVKAIAEVKEVVVKLSFDHFMFRVFNTPLMLKLIAETYENEMMLKLQNTYAIYETFVQKKVEIWLDRGRMSQKVVGKMISKGTKFNIIKIFQKYAFLNELNLFSMCTIGIKLNKLQIMQEDIPDYLPFEEISGMGILYINGKNKFEFAHKTFAEFFIAQYFIENIYNADKDVTKDEAELRLELFFKMTKDFGEKQDIITNFMSDFLNIQEERMDEKFAPAISKLLRTKFRKFLFRLLDTNFPKVYEFLFDFFKKDYSLLVDLLHVNEAKTLYTAIFDPNSFSLFTNPKGFRQMSNYLLQSKDCNNMINGRNQKGVIMYGIYVYDKIEEASHQNVSKFHSEILNGQVENLSFSFFLDFFETLLEDLTEAEKKEVLLVAVNPQAYLYYEKIPNFITDFSSFKCDYLKLWNSLKNILSKSELIAAISNALIQFNGISPYLKQGSQECLDFLLDFTKSQNFSSLEIYEMFSTNNILHDSHDYAYAFESFWYFLSNYTTRDQRRDILKQLDEDDNNFYFTSMISDFKIKISRYKYRYYHYDFMPFNVFQKALTILDGPTLNFTFDIYNNHFTKKELQKIITSSVELPYYVIVLTLLEPCKIFVDYLEKLFEDEEMLLLEYFDTKIPPTSMSALGLVESYIGIPRASSFWFENLEIFTDFYKKLKKKLSKKLN</sequence>
<reference evidence="2" key="2">
    <citation type="submission" date="2022-10" db="EMBL/GenBank/DDBJ databases">
        <authorList>
            <consortium name="ENA_rothamsted_submissions"/>
            <consortium name="culmorum"/>
            <person name="King R."/>
        </authorList>
    </citation>
    <scope>NUCLEOTIDE SEQUENCE</scope>
</reference>
<keyword evidence="1" id="KW-1133">Transmembrane helix</keyword>
<dbReference type="PANTHER" id="PTHR46312">
    <property type="entry name" value="NACHT DOMAIN-CONTAINING PROTEIN"/>
    <property type="match status" value="1"/>
</dbReference>
<name>A0A9N9S7Z6_9DIPT</name>
<dbReference type="InterPro" id="IPR027417">
    <property type="entry name" value="P-loop_NTPase"/>
</dbReference>
<dbReference type="PANTHER" id="PTHR46312:SF2">
    <property type="entry name" value="NUCLEOTIDE-BINDING OLIGOMERIZATION DOMAIN-CONTAINING PROTEIN 2-LIKE"/>
    <property type="match status" value="1"/>
</dbReference>
<organism evidence="2 3">
    <name type="scientific">Chironomus riparius</name>
    <dbReference type="NCBI Taxonomy" id="315576"/>
    <lineage>
        <taxon>Eukaryota</taxon>
        <taxon>Metazoa</taxon>
        <taxon>Ecdysozoa</taxon>
        <taxon>Arthropoda</taxon>
        <taxon>Hexapoda</taxon>
        <taxon>Insecta</taxon>
        <taxon>Pterygota</taxon>
        <taxon>Neoptera</taxon>
        <taxon>Endopterygota</taxon>
        <taxon>Diptera</taxon>
        <taxon>Nematocera</taxon>
        <taxon>Chironomoidea</taxon>
        <taxon>Chironomidae</taxon>
        <taxon>Chironominae</taxon>
        <taxon>Chironomus</taxon>
    </lineage>
</organism>
<evidence type="ECO:0000313" key="2">
    <source>
        <dbReference type="EMBL" id="CAG9812043.1"/>
    </source>
</evidence>
<protein>
    <submittedName>
        <fullName evidence="2">Uncharacterized protein</fullName>
    </submittedName>
</protein>
<keyword evidence="3" id="KW-1185">Reference proteome</keyword>
<dbReference type="SUPFAM" id="SSF52540">
    <property type="entry name" value="P-loop containing nucleoside triphosphate hydrolases"/>
    <property type="match status" value="1"/>
</dbReference>
<dbReference type="Gene3D" id="3.40.50.300">
    <property type="entry name" value="P-loop containing nucleotide triphosphate hydrolases"/>
    <property type="match status" value="1"/>
</dbReference>
<evidence type="ECO:0000313" key="3">
    <source>
        <dbReference type="Proteomes" id="UP001153620"/>
    </source>
</evidence>
<gene>
    <name evidence="2" type="ORF">CHIRRI_LOCUS14848</name>
</gene>
<dbReference type="InterPro" id="IPR036770">
    <property type="entry name" value="Ankyrin_rpt-contain_sf"/>
</dbReference>
<keyword evidence="1" id="KW-0812">Transmembrane</keyword>
<evidence type="ECO:0000256" key="1">
    <source>
        <dbReference type="SAM" id="Phobius"/>
    </source>
</evidence>
<reference evidence="2" key="1">
    <citation type="submission" date="2022-01" db="EMBL/GenBank/DDBJ databases">
        <authorList>
            <person name="King R."/>
        </authorList>
    </citation>
    <scope>NUCLEOTIDE SEQUENCE</scope>
</reference>
<dbReference type="EMBL" id="OU895880">
    <property type="protein sequence ID" value="CAG9812043.1"/>
    <property type="molecule type" value="Genomic_DNA"/>
</dbReference>
<accession>A0A9N9S7Z6</accession>
<feature type="transmembrane region" description="Helical" evidence="1">
    <location>
        <begin position="604"/>
        <end position="624"/>
    </location>
</feature>